<feature type="transmembrane region" description="Helical" evidence="2">
    <location>
        <begin position="100"/>
        <end position="118"/>
    </location>
</feature>
<sequence length="190" mass="21656">MDDKPKFGVNSVSDDTKSTNDETDTTTEKVTAENETETQQPQFGTQAAVNEPKDLEHYGHYVTRVFKLQPASFWITQYIFSFIGLLLFSGGFSASAMSQWGWWFILDFILYPVTVTVFKEIGGLFHKEPGAVARILFATPNNNSDESNGSMVMIYWFFRFIFFMVKWLGSIIIGPVGLIYMNHEAKKMNL</sequence>
<dbReference type="RefSeq" id="WP_203643733.1">
    <property type="nucleotide sequence ID" value="NZ_BOLN01000003.1"/>
</dbReference>
<organism evidence="3 4">
    <name type="scientific">Levilactobacillus lanxiensis</name>
    <dbReference type="NCBI Taxonomy" id="2799568"/>
    <lineage>
        <taxon>Bacteria</taxon>
        <taxon>Bacillati</taxon>
        <taxon>Bacillota</taxon>
        <taxon>Bacilli</taxon>
        <taxon>Lactobacillales</taxon>
        <taxon>Lactobacillaceae</taxon>
        <taxon>Levilactobacillus</taxon>
    </lineage>
</organism>
<evidence type="ECO:0000256" key="2">
    <source>
        <dbReference type="SAM" id="Phobius"/>
    </source>
</evidence>
<keyword evidence="4" id="KW-1185">Reference proteome</keyword>
<evidence type="ECO:0008006" key="5">
    <source>
        <dbReference type="Google" id="ProtNLM"/>
    </source>
</evidence>
<keyword evidence="2" id="KW-0472">Membrane</keyword>
<feature type="compositionally biased region" description="Polar residues" evidence="1">
    <location>
        <begin position="37"/>
        <end position="46"/>
    </location>
</feature>
<comment type="caution">
    <text evidence="3">The sequence shown here is derived from an EMBL/GenBank/DDBJ whole genome shotgun (WGS) entry which is preliminary data.</text>
</comment>
<evidence type="ECO:0000256" key="1">
    <source>
        <dbReference type="SAM" id="MobiDB-lite"/>
    </source>
</evidence>
<evidence type="ECO:0000313" key="3">
    <source>
        <dbReference type="EMBL" id="MFD1455150.1"/>
    </source>
</evidence>
<feature type="transmembrane region" description="Helical" evidence="2">
    <location>
        <begin position="71"/>
        <end position="88"/>
    </location>
</feature>
<accession>A0ABW4D3E0</accession>
<feature type="region of interest" description="Disordered" evidence="1">
    <location>
        <begin position="1"/>
        <end position="46"/>
    </location>
</feature>
<protein>
    <recommendedName>
        <fullName evidence="5">RDD family protein</fullName>
    </recommendedName>
</protein>
<gene>
    <name evidence="3" type="ORF">ACFQ44_05520</name>
</gene>
<feature type="compositionally biased region" description="Basic and acidic residues" evidence="1">
    <location>
        <begin position="14"/>
        <end position="32"/>
    </location>
</feature>
<keyword evidence="2" id="KW-1133">Transmembrane helix</keyword>
<reference evidence="4" key="1">
    <citation type="journal article" date="2019" name="Int. J. Syst. Evol. Microbiol.">
        <title>The Global Catalogue of Microorganisms (GCM) 10K type strain sequencing project: providing services to taxonomists for standard genome sequencing and annotation.</title>
        <authorList>
            <consortium name="The Broad Institute Genomics Platform"/>
            <consortium name="The Broad Institute Genome Sequencing Center for Infectious Disease"/>
            <person name="Wu L."/>
            <person name="Ma J."/>
        </authorList>
    </citation>
    <scope>NUCLEOTIDE SEQUENCE [LARGE SCALE GENOMIC DNA]</scope>
    <source>
        <strain evidence="4">CCM 8979</strain>
    </source>
</reference>
<proteinExistence type="predicted"/>
<evidence type="ECO:0000313" key="4">
    <source>
        <dbReference type="Proteomes" id="UP001597189"/>
    </source>
</evidence>
<dbReference type="Proteomes" id="UP001597189">
    <property type="component" value="Unassembled WGS sequence"/>
</dbReference>
<dbReference type="EMBL" id="JBHTOD010000003">
    <property type="protein sequence ID" value="MFD1455150.1"/>
    <property type="molecule type" value="Genomic_DNA"/>
</dbReference>
<feature type="transmembrane region" description="Helical" evidence="2">
    <location>
        <begin position="154"/>
        <end position="180"/>
    </location>
</feature>
<name>A0ABW4D3E0_9LACO</name>
<keyword evidence="2" id="KW-0812">Transmembrane</keyword>